<dbReference type="PANTHER" id="PTHR33215:SF13">
    <property type="entry name" value="PROTEIN DISTAL ANTENNA"/>
    <property type="match status" value="1"/>
</dbReference>
<proteinExistence type="predicted"/>
<dbReference type="PANTHER" id="PTHR33215">
    <property type="entry name" value="PROTEIN DISTAL ANTENNA"/>
    <property type="match status" value="1"/>
</dbReference>
<gene>
    <name evidence="2" type="ORF">MTY_0070</name>
</gene>
<dbReference type="GO" id="GO:0004803">
    <property type="term" value="F:transposase activity"/>
    <property type="evidence" value="ECO:0007669"/>
    <property type="project" value="InterPro"/>
</dbReference>
<dbReference type="InterPro" id="IPR002514">
    <property type="entry name" value="Transposase_8"/>
</dbReference>
<protein>
    <submittedName>
        <fullName evidence="2">Transposase and inactivated derivatives</fullName>
    </submittedName>
</protein>
<organism evidence="2">
    <name type="scientific">Moorella thermoacetica Y72</name>
    <dbReference type="NCBI Taxonomy" id="1325331"/>
    <lineage>
        <taxon>Bacteria</taxon>
        <taxon>Bacillati</taxon>
        <taxon>Bacillota</taxon>
        <taxon>Clostridia</taxon>
        <taxon>Neomoorellales</taxon>
        <taxon>Neomoorellaceae</taxon>
        <taxon>Neomoorella</taxon>
    </lineage>
</organism>
<dbReference type="Proteomes" id="UP000063718">
    <property type="component" value="Unassembled WGS sequence"/>
</dbReference>
<dbReference type="InterPro" id="IPR009057">
    <property type="entry name" value="Homeodomain-like_sf"/>
</dbReference>
<evidence type="ECO:0000313" key="2">
    <source>
        <dbReference type="EMBL" id="GAF24742.1"/>
    </source>
</evidence>
<dbReference type="GO" id="GO:0003677">
    <property type="term" value="F:DNA binding"/>
    <property type="evidence" value="ECO:0007669"/>
    <property type="project" value="InterPro"/>
</dbReference>
<dbReference type="Pfam" id="PF01527">
    <property type="entry name" value="HTH_Tnp_1"/>
    <property type="match status" value="1"/>
</dbReference>
<dbReference type="SUPFAM" id="SSF46689">
    <property type="entry name" value="Homeodomain-like"/>
    <property type="match status" value="1"/>
</dbReference>
<name>A0A0S6UBG4_NEOTH</name>
<evidence type="ECO:0000256" key="1">
    <source>
        <dbReference type="SAM" id="Coils"/>
    </source>
</evidence>
<dbReference type="GO" id="GO:0006313">
    <property type="term" value="P:DNA transposition"/>
    <property type="evidence" value="ECO:0007669"/>
    <property type="project" value="InterPro"/>
</dbReference>
<dbReference type="EMBL" id="DF238840">
    <property type="protein sequence ID" value="GAF24742.1"/>
    <property type="molecule type" value="Genomic_DNA"/>
</dbReference>
<feature type="coiled-coil region" evidence="1">
    <location>
        <begin position="67"/>
        <end position="94"/>
    </location>
</feature>
<keyword evidence="1" id="KW-0175">Coiled coil</keyword>
<accession>A0A0S6UBG4</accession>
<dbReference type="Gene3D" id="1.10.10.60">
    <property type="entry name" value="Homeodomain-like"/>
    <property type="match status" value="1"/>
</dbReference>
<dbReference type="AlphaFoldDB" id="A0A0S6UBG4"/>
<dbReference type="InterPro" id="IPR051839">
    <property type="entry name" value="RD_transcriptional_regulator"/>
</dbReference>
<sequence>MSMGDSRRKYDEEFKRNAVELCRTSGKTTSQIARDLGINSSILNRWRREQVKYGERAFPGIGKQMRGTDLEEENRRLKKELAIAQEERDILKKAVAIFSKMPK</sequence>
<reference evidence="2" key="1">
    <citation type="journal article" date="2014" name="Gene">
        <title>Genome-guided analysis of transformation efficiency and carbon dioxide assimilation by Moorella thermoacetica Y72.</title>
        <authorList>
            <person name="Tsukahara K."/>
            <person name="Kita A."/>
            <person name="Nakashimada Y."/>
            <person name="Hoshino T."/>
            <person name="Murakami K."/>
        </authorList>
    </citation>
    <scope>NUCLEOTIDE SEQUENCE [LARGE SCALE GENOMIC DNA]</scope>
    <source>
        <strain evidence="2">Y72</strain>
    </source>
</reference>